<keyword evidence="5" id="KW-0813">Transport</keyword>
<evidence type="ECO:0000256" key="5">
    <source>
        <dbReference type="ARBA" id="ARBA00022448"/>
    </source>
</evidence>
<evidence type="ECO:0000256" key="8">
    <source>
        <dbReference type="ARBA" id="ARBA00023136"/>
    </source>
</evidence>
<dbReference type="CDD" id="cd01647">
    <property type="entry name" value="RT_LTR"/>
    <property type="match status" value="1"/>
</dbReference>
<keyword evidence="15" id="KW-0695">RNA-directed DNA polymerase</keyword>
<evidence type="ECO:0000256" key="2">
    <source>
        <dbReference type="ARBA" id="ARBA00004170"/>
    </source>
</evidence>
<keyword evidence="15" id="KW-0548">Nucleotidyltransferase</keyword>
<keyword evidence="15" id="KW-0808">Transferase</keyword>
<dbReference type="InterPro" id="IPR050951">
    <property type="entry name" value="Retrovirus_Pol_polyprotein"/>
</dbReference>
<dbReference type="EMBL" id="BKCJ010006929">
    <property type="protein sequence ID" value="GEU74666.1"/>
    <property type="molecule type" value="Genomic_DNA"/>
</dbReference>
<feature type="domain" description="Integrase catalytic" evidence="14">
    <location>
        <begin position="1698"/>
        <end position="1816"/>
    </location>
</feature>
<dbReference type="Gene3D" id="1.10.287.80">
    <property type="entry name" value="ATP synthase, gamma subunit, helix hairpin domain"/>
    <property type="match status" value="1"/>
</dbReference>
<dbReference type="GO" id="GO:0003964">
    <property type="term" value="F:RNA-directed DNA polymerase activity"/>
    <property type="evidence" value="ECO:0007669"/>
    <property type="project" value="UniProtKB-KW"/>
</dbReference>
<evidence type="ECO:0000256" key="4">
    <source>
        <dbReference type="ARBA" id="ARBA00011648"/>
    </source>
</evidence>
<keyword evidence="9" id="KW-0139">CF(1)</keyword>
<feature type="compositionally biased region" description="Basic and acidic residues" evidence="13">
    <location>
        <begin position="783"/>
        <end position="794"/>
    </location>
</feature>
<dbReference type="SUPFAM" id="SSF56672">
    <property type="entry name" value="DNA/RNA polymerases"/>
    <property type="match status" value="1"/>
</dbReference>
<feature type="region of interest" description="Disordered" evidence="13">
    <location>
        <begin position="778"/>
        <end position="800"/>
    </location>
</feature>
<comment type="similarity">
    <text evidence="3">Belongs to the ATPase gamma chain family.</text>
</comment>
<dbReference type="CDD" id="cd09274">
    <property type="entry name" value="RNase_HI_RT_Ty3"/>
    <property type="match status" value="1"/>
</dbReference>
<dbReference type="InterPro" id="IPR000477">
    <property type="entry name" value="RT_dom"/>
</dbReference>
<dbReference type="Gene3D" id="3.30.70.270">
    <property type="match status" value="2"/>
</dbReference>
<gene>
    <name evidence="15" type="ORF">Tci_046644</name>
</gene>
<reference evidence="15" key="1">
    <citation type="journal article" date="2019" name="Sci. Rep.">
        <title>Draft genome of Tanacetum cinerariifolium, the natural source of mosquito coil.</title>
        <authorList>
            <person name="Yamashiro T."/>
            <person name="Shiraishi A."/>
            <person name="Satake H."/>
            <person name="Nakayama K."/>
        </authorList>
    </citation>
    <scope>NUCLEOTIDE SEQUENCE</scope>
</reference>
<dbReference type="FunFam" id="3.30.70.270:FF:000020">
    <property type="entry name" value="Transposon Tf2-6 polyprotein-like Protein"/>
    <property type="match status" value="1"/>
</dbReference>
<dbReference type="GO" id="GO:0003676">
    <property type="term" value="F:nucleic acid binding"/>
    <property type="evidence" value="ECO:0007669"/>
    <property type="project" value="InterPro"/>
</dbReference>
<dbReference type="Pfam" id="PF17919">
    <property type="entry name" value="RT_RNaseH_2"/>
    <property type="match status" value="1"/>
</dbReference>
<keyword evidence="10" id="KW-0511">Multifunctional enzyme</keyword>
<accession>A0A6L2MKX2</accession>
<dbReference type="SUPFAM" id="SSF53098">
    <property type="entry name" value="Ribonuclease H-like"/>
    <property type="match status" value="1"/>
</dbReference>
<dbReference type="PANTHER" id="PTHR37984">
    <property type="entry name" value="PROTEIN CBG26694"/>
    <property type="match status" value="1"/>
</dbReference>
<dbReference type="PANTHER" id="PTHR37984:SF5">
    <property type="entry name" value="PROTEIN NYNRIN-LIKE"/>
    <property type="match status" value="1"/>
</dbReference>
<feature type="region of interest" description="Disordered" evidence="13">
    <location>
        <begin position="468"/>
        <end position="523"/>
    </location>
</feature>
<keyword evidence="11" id="KW-0066">ATP synthesis</keyword>
<dbReference type="CDD" id="cd12151">
    <property type="entry name" value="F1-ATPase_gamma"/>
    <property type="match status" value="1"/>
</dbReference>
<name>A0A6L2MKX2_TANCI</name>
<dbReference type="InterPro" id="IPR035968">
    <property type="entry name" value="ATP_synth_F1_ATPase_gsu"/>
</dbReference>
<evidence type="ECO:0000256" key="9">
    <source>
        <dbReference type="ARBA" id="ARBA00023196"/>
    </source>
</evidence>
<evidence type="ECO:0000256" key="7">
    <source>
        <dbReference type="ARBA" id="ARBA00023065"/>
    </source>
</evidence>
<feature type="region of interest" description="Disordered" evidence="13">
    <location>
        <begin position="633"/>
        <end position="664"/>
    </location>
</feature>
<dbReference type="Pfam" id="PF00231">
    <property type="entry name" value="ATP-synt"/>
    <property type="match status" value="1"/>
</dbReference>
<dbReference type="GO" id="GO:0045259">
    <property type="term" value="C:proton-transporting ATP synthase complex"/>
    <property type="evidence" value="ECO:0007669"/>
    <property type="project" value="UniProtKB-KW"/>
</dbReference>
<dbReference type="FunFam" id="3.40.1380.10:FF:000005">
    <property type="entry name" value="ATP synthase subunit gamma"/>
    <property type="match status" value="1"/>
</dbReference>
<dbReference type="Gene3D" id="3.30.420.10">
    <property type="entry name" value="Ribonuclease H-like superfamily/Ribonuclease H"/>
    <property type="match status" value="1"/>
</dbReference>
<dbReference type="GO" id="GO:0046933">
    <property type="term" value="F:proton-transporting ATP synthase activity, rotational mechanism"/>
    <property type="evidence" value="ECO:0007669"/>
    <property type="project" value="InterPro"/>
</dbReference>
<dbReference type="InterPro" id="IPR043502">
    <property type="entry name" value="DNA/RNA_pol_sf"/>
</dbReference>
<dbReference type="Pfam" id="PF00078">
    <property type="entry name" value="RVT_1"/>
    <property type="match status" value="1"/>
</dbReference>
<dbReference type="InterPro" id="IPR000131">
    <property type="entry name" value="ATP_synth_F1_gsu"/>
</dbReference>
<evidence type="ECO:0000256" key="13">
    <source>
        <dbReference type="SAM" id="MobiDB-lite"/>
    </source>
</evidence>
<dbReference type="HAMAP" id="MF_00815">
    <property type="entry name" value="ATP_synth_gamma_bact"/>
    <property type="match status" value="1"/>
</dbReference>
<evidence type="ECO:0000256" key="11">
    <source>
        <dbReference type="ARBA" id="ARBA00023310"/>
    </source>
</evidence>
<keyword evidence="8" id="KW-0472">Membrane</keyword>
<dbReference type="InterPro" id="IPR005162">
    <property type="entry name" value="Retrotrans_gag_dom"/>
</dbReference>
<organism evidence="15">
    <name type="scientific">Tanacetum cinerariifolium</name>
    <name type="common">Dalmatian daisy</name>
    <name type="synonym">Chrysanthemum cinerariifolium</name>
    <dbReference type="NCBI Taxonomy" id="118510"/>
    <lineage>
        <taxon>Eukaryota</taxon>
        <taxon>Viridiplantae</taxon>
        <taxon>Streptophyta</taxon>
        <taxon>Embryophyta</taxon>
        <taxon>Tracheophyta</taxon>
        <taxon>Spermatophyta</taxon>
        <taxon>Magnoliopsida</taxon>
        <taxon>eudicotyledons</taxon>
        <taxon>Gunneridae</taxon>
        <taxon>Pentapetalae</taxon>
        <taxon>asterids</taxon>
        <taxon>campanulids</taxon>
        <taxon>Asterales</taxon>
        <taxon>Asteraceae</taxon>
        <taxon>Asteroideae</taxon>
        <taxon>Anthemideae</taxon>
        <taxon>Anthemidinae</taxon>
        <taxon>Tanacetum</taxon>
    </lineage>
</organism>
<dbReference type="Gene3D" id="3.10.10.10">
    <property type="entry name" value="HIV Type 1 Reverse Transcriptase, subunit A, domain 1"/>
    <property type="match status" value="1"/>
</dbReference>
<evidence type="ECO:0000256" key="1">
    <source>
        <dbReference type="ARBA" id="ARBA00002361"/>
    </source>
</evidence>
<feature type="compositionally biased region" description="Basic and acidic residues" evidence="13">
    <location>
        <begin position="639"/>
        <end position="652"/>
    </location>
</feature>
<dbReference type="PROSITE" id="PS50994">
    <property type="entry name" value="INTEGRASE"/>
    <property type="match status" value="1"/>
</dbReference>
<evidence type="ECO:0000256" key="12">
    <source>
        <dbReference type="ARBA" id="ARBA00031066"/>
    </source>
</evidence>
<dbReference type="InterPro" id="IPR012337">
    <property type="entry name" value="RNaseH-like_sf"/>
</dbReference>
<dbReference type="InterPro" id="IPR023632">
    <property type="entry name" value="ATP_synth_F1_gsu_CS"/>
</dbReference>
<dbReference type="PROSITE" id="PS00153">
    <property type="entry name" value="ATPASE_GAMMA"/>
    <property type="match status" value="1"/>
</dbReference>
<comment type="subunit">
    <text evidence="4">F-type ATPases have 2 components, CF(1) - the catalytic core - and CF(0) - the membrane proton channel. CF(1) has five subunits: alpha(3), beta(3), gamma(1), delta(1), epsilon(1). CF(0) has three main subunits: a, b and c.</text>
</comment>
<evidence type="ECO:0000313" key="15">
    <source>
        <dbReference type="EMBL" id="GEU74666.1"/>
    </source>
</evidence>
<dbReference type="NCBIfam" id="TIGR01146">
    <property type="entry name" value="ATPsyn_F1gamma"/>
    <property type="match status" value="1"/>
</dbReference>
<comment type="subcellular location">
    <subcellularLocation>
        <location evidence="2">Membrane</location>
        <topology evidence="2">Peripheral membrane protein</topology>
    </subcellularLocation>
</comment>
<dbReference type="SUPFAM" id="SSF52943">
    <property type="entry name" value="ATP synthase (F1-ATPase), gamma subunit"/>
    <property type="match status" value="1"/>
</dbReference>
<dbReference type="Gene3D" id="3.40.1380.10">
    <property type="match status" value="1"/>
</dbReference>
<evidence type="ECO:0000256" key="10">
    <source>
        <dbReference type="ARBA" id="ARBA00023268"/>
    </source>
</evidence>
<sequence length="1894" mass="214892">MAMAVARRESRRLMPLVNPTLSIRSNLLAQNQEQVGLGVRSISTQIVRTRMKSVKNIQKITKAMKMVAASKLRAIQVRAENSRGLWQPFTALLGDTPSVAVKKNVIVTVSSDKGLCGGINSTSVKISRALHRINAGPDTESKYVILGEKGKAQLVRDSRKDIVLSMTELQKNFLNYTQISVIADDILKNVEFDALRIVFNKFQSVVSFLPTTATVLSPEIVERESEAGGKIGDLDSYEIEGGETKSEVLQNLCEFQFSCVMFNSVLENACSEQGARMSAMDSSSRNAGDMLDKLTLAYNRTRQASITTELSEIISGAAALEDSVSAKLNMMPATVTSSALALFWLLLPLVPGPSSFRGVRTRASKEGVARVGSVARGPLHLPLPFCGDDRWLEPSAREQAPHTPRDYSGEACNSIPIKELTKGMSEIGSLLDAVQLTDTLGTAGAFEKMGKEREGNSFRYKKAGIDQENGLAPKLPGRAAKSLPIKKKKSQGHTPPTSTPRLRGTKKGLSFSRPRRPGRLYSKSMPELDSEKMIIDAGSSDNIASTTRCQRRRMRPKRMEGSFALLDAWLGINQHNSETRSSLRSLRDKEWLLDRQLVPRLRYWAIGRARCSYFTTVRTNASITDQKDTKFSFRTSVPEAKKEEQEQEDGRGGRRPRSLLSGSCGVNGIHFEQRYSHITDKPNHEEGTELEKVKSLMIGLPFTTRCKRLKFQTWRYHRLGKTAFVRSLSFSDEVSQGSDFPKAKSPFIVEVLSFQLRIPTFLKRLELRYPRGRKRRVRILQKSQEKSQKPDKNGHGNRKIAPMVDNRTMEELLQEPTEGDAPNDVIKLMMFPYSFEGTARLWYDKEPPNSILTWEDLVNKFLNQFFPPSKTTHLKNEISRFTQRFEDTFGEAWERFKKMLRACPHHGFTELAQIDTFYNGLNDNDQDSLNATAWKSFEENSSKTDDRIDKLADQISTLVDIFAKKVVTPAPVKAVEESCVTCGGPHAHYNYDATNSNQPSVCVATGTYNQVAPQNRASNFMTPLGFALVKNSQYRFNQNHGHENNFNRGNNFHAKIPLNENFSAMLLKKLPEKLGDPSKFLIPCDFPGMDKRSKLISRMSQFYQKNDHADGDPEEDICLIEKLLNDDPFQLPPMDLKQGEVVRAKYSIEEPSKLELKELPSHLEFAYLEVQSQRRVDPKIHEVIKKEVIKFLDSVMIYLISDSPWVSPIHCVPKKGGITVVENENNELIPTRLVTGWRVCIDHRELNDATCKDHFPLPFMDQMLERLAGNEFYCFLDGFSGYFQIPINLPDQEKTTFICPYGTFAYRRMPFGLCNAPGTFQRCMMAIFHDMIEKTMEVFMDDFLVFGDSFSSCLSHLDTMLQRCKDTNLVLNWEKCHFMVKEGIVTSHKISKYGLEVDRAKVDVIAKLPYPTTVKGVRSFLGHAGFYRRFIQDFSKIDRPMTHFLEKETPFVFSKDCIDAFETLKKKLTEAPILVITDWNLPFELMCDASDFAIGAVLGQLYAFEKFRPYLVLSKSIVYTDHSALKYLLSKQDAKPRLIRWVLLLQEFDIIIRNKKGTENLAANYLSSLENPHKDVFKNKDINENFPLETLGKISSGSTPWFADFANFHARNFIVKGMSSQEKKKFFKDVKHYFWNDPYLFGIYADQIIRRCVHGKEAFDILKACHEGPTGSHHGANLTAKKVFDAEVKALPTNDARVVVKFLKSLFARFGTPRAIISDRGTHFCNDKFAKVMSKYVVTHRIATAYHPQTSGQVEVSNRGLKRILEKTALKHVNFDLKTAGDHRKLQLNELNELRDQAYENSLIYKEKTKKLHDSKIKNHIFNVGDRVLLFNSLLKIFSGKLKTRCSRPFTITKVFPYGTVELSQPDGLNFKVNVHRVKHYFEGDVPQLVVPDL</sequence>
<dbReference type="InterPro" id="IPR043128">
    <property type="entry name" value="Rev_trsase/Diguanyl_cyclase"/>
</dbReference>
<protein>
    <recommendedName>
        <fullName evidence="12">F-ATPase gamma subunit</fullName>
    </recommendedName>
</protein>
<evidence type="ECO:0000256" key="6">
    <source>
        <dbReference type="ARBA" id="ARBA00022781"/>
    </source>
</evidence>
<dbReference type="GO" id="GO:0015074">
    <property type="term" value="P:DNA integration"/>
    <property type="evidence" value="ECO:0007669"/>
    <property type="project" value="InterPro"/>
</dbReference>
<dbReference type="PRINTS" id="PR00126">
    <property type="entry name" value="ATPASEGAMMA"/>
</dbReference>
<dbReference type="InterPro" id="IPR036397">
    <property type="entry name" value="RNaseH_sf"/>
</dbReference>
<dbReference type="InterPro" id="IPR001584">
    <property type="entry name" value="Integrase_cat-core"/>
</dbReference>
<keyword evidence="6" id="KW-0375">Hydrogen ion transport</keyword>
<dbReference type="Pfam" id="PF03732">
    <property type="entry name" value="Retrotrans_gag"/>
    <property type="match status" value="1"/>
</dbReference>
<evidence type="ECO:0000259" key="14">
    <source>
        <dbReference type="PROSITE" id="PS50994"/>
    </source>
</evidence>
<keyword evidence="7" id="KW-0406">Ion transport</keyword>
<dbReference type="InterPro" id="IPR041577">
    <property type="entry name" value="RT_RNaseH_2"/>
</dbReference>
<evidence type="ECO:0000256" key="3">
    <source>
        <dbReference type="ARBA" id="ARBA00007681"/>
    </source>
</evidence>
<proteinExistence type="inferred from homology"/>
<comment type="caution">
    <text evidence="15">The sequence shown here is derived from an EMBL/GenBank/DDBJ whole genome shotgun (WGS) entry which is preliminary data.</text>
</comment>
<comment type="function">
    <text evidence="1">Mitochondrial membrane ATP synthase (F(1)F(0) ATP synthase or Complex V) produces ATP from ADP in the presence of a proton gradient across the membrane which is generated by electron transport complexes of the respiratory chain. F-type ATPases consist of two structural domains, F(1) - containing the extramembraneous catalytic core, and F(0) - containing the membrane proton channel, linked together by a central stalk and a peripheral stalk. During catalysis, ATP synthesis in the catalytic domain of F(1) is coupled via a rotary mechanism of the central stalk subunits to proton translocation. Part of the complex F(1) domain and the central stalk which is part of the complex rotary element. The gamma subunit protrudes into the catalytic domain formed of alpha(3)beta(3). Rotation of the central stalk against the surrounding alpha(3)beta(3) subunits leads to hydrolysis of ATP in three separate catalytic sites on the beta subunits.</text>
</comment>